<dbReference type="GeneID" id="56136048"/>
<name>A0A514CSX4_9CAUD</name>
<evidence type="ECO:0000256" key="1">
    <source>
        <dbReference type="SAM" id="Phobius"/>
    </source>
</evidence>
<feature type="transmembrane region" description="Helical" evidence="1">
    <location>
        <begin position="6"/>
        <end position="26"/>
    </location>
</feature>
<reference evidence="2 3" key="1">
    <citation type="submission" date="2019-06" db="EMBL/GenBank/DDBJ databases">
        <authorList>
            <person name="Kincaid V.D."/>
            <person name="Fuller A."/>
            <person name="Hodges K."/>
            <person name="Bansal M."/>
            <person name="Essig J."/>
            <person name="Johnson A."/>
        </authorList>
    </citation>
    <scope>NUCLEOTIDE SEQUENCE [LARGE SCALE GENOMIC DNA]</scope>
</reference>
<evidence type="ECO:0000313" key="2">
    <source>
        <dbReference type="EMBL" id="QDH83573.1"/>
    </source>
</evidence>
<accession>A0A514CSX4</accession>
<protein>
    <submittedName>
        <fullName evidence="2">Uncharacterized protein</fullName>
    </submittedName>
</protein>
<sequence>MWTWEVIAIVAAAVMLITSFILLSYIQDIMGDARQALSDALEHERAANAHNESALRHMNQAQTGFKEIQKIAGVVAQDLYMSKRQRKKAQLLLDEARQVFADSQLMRQAVFKTLGTEPDVEAETPETETYV</sequence>
<proteinExistence type="predicted"/>
<evidence type="ECO:0000313" key="3">
    <source>
        <dbReference type="Proteomes" id="UP000320799"/>
    </source>
</evidence>
<dbReference type="RefSeq" id="YP_009903772.1">
    <property type="nucleotide sequence ID" value="NC_049849.1"/>
</dbReference>
<dbReference type="EMBL" id="MN094788">
    <property type="protein sequence ID" value="QDH83573.1"/>
    <property type="molecule type" value="Genomic_DNA"/>
</dbReference>
<keyword evidence="3" id="KW-1185">Reference proteome</keyword>
<dbReference type="KEGG" id="vg:56136048"/>
<keyword evidence="1" id="KW-0472">Membrane</keyword>
<dbReference type="Proteomes" id="UP000320799">
    <property type="component" value="Segment"/>
</dbReference>
<keyword evidence="1" id="KW-0812">Transmembrane</keyword>
<keyword evidence="1" id="KW-1133">Transmembrane helix</keyword>
<organism evidence="2 3">
    <name type="scientific">Achromobacter phage Motura</name>
    <dbReference type="NCBI Taxonomy" id="2591403"/>
    <lineage>
        <taxon>Viruses</taxon>
        <taxon>Duplodnaviria</taxon>
        <taxon>Heunggongvirae</taxon>
        <taxon>Uroviricota</taxon>
        <taxon>Caudoviricetes</taxon>
        <taxon>Moturavirus</taxon>
        <taxon>Moturavirus motura</taxon>
    </lineage>
</organism>